<dbReference type="RefSeq" id="WP_173210861.1">
    <property type="nucleotide sequence ID" value="NZ_CP053697.2"/>
</dbReference>
<evidence type="ECO:0000313" key="1">
    <source>
        <dbReference type="EMBL" id="QKE65196.1"/>
    </source>
</evidence>
<accession>A0A6M8FZF9</accession>
<evidence type="ECO:0000313" key="2">
    <source>
        <dbReference type="Proteomes" id="UP000501379"/>
    </source>
</evidence>
<proteinExistence type="predicted"/>
<dbReference type="EMBL" id="CP053697">
    <property type="protein sequence ID" value="QKE65196.1"/>
    <property type="molecule type" value="Genomic_DNA"/>
</dbReference>
<dbReference type="AlphaFoldDB" id="A0A6M8FZF9"/>
<sequence length="77" mass="8862">MNTLPLIALALLLLAVVGWAIWSWRREAQLQQLAERAQQQGELIEAMNAVLDNPQLNEDEQLEQSQRLVEKLKATRR</sequence>
<name>A0A6M8FZF9_9GAMM</name>
<protein>
    <submittedName>
        <fullName evidence="1">Uncharacterized protein</fullName>
    </submittedName>
</protein>
<reference evidence="1" key="1">
    <citation type="submission" date="2020-07" db="EMBL/GenBank/DDBJ databases">
        <title>Nitrate ammonifying Pseudomonas campi sp. nov. isolated from German agricultural grassland.</title>
        <authorList>
            <person name="Timsy T."/>
            <person name="Ulrich A."/>
            <person name="Spanner T."/>
            <person name="Foesel B."/>
            <person name="Kolb S."/>
            <person name="Horn M.A."/>
            <person name="Behrendt U."/>
        </authorList>
    </citation>
    <scope>NUCLEOTIDE SEQUENCE</scope>
    <source>
        <strain evidence="1">S1-A32-2</strain>
    </source>
</reference>
<dbReference type="Proteomes" id="UP000501379">
    <property type="component" value="Chromosome"/>
</dbReference>
<gene>
    <name evidence="1" type="ORF">HNE05_18150</name>
</gene>
<keyword evidence="2" id="KW-1185">Reference proteome</keyword>
<organism evidence="1 2">
    <name type="scientific">Aquipseudomonas campi</name>
    <dbReference type="NCBI Taxonomy" id="2731681"/>
    <lineage>
        <taxon>Bacteria</taxon>
        <taxon>Pseudomonadati</taxon>
        <taxon>Pseudomonadota</taxon>
        <taxon>Gammaproteobacteria</taxon>
        <taxon>Pseudomonadales</taxon>
        <taxon>Pseudomonadaceae</taxon>
        <taxon>Aquipseudomonas</taxon>
    </lineage>
</organism>
<dbReference type="KEGG" id="pcam:HNE05_18150"/>